<protein>
    <submittedName>
        <fullName evidence="1">Uncharacterized protein</fullName>
    </submittedName>
</protein>
<proteinExistence type="predicted"/>
<organism evidence="1 2">
    <name type="scientific">Planomicrobium stackebrandtii</name>
    <dbReference type="NCBI Taxonomy" id="253160"/>
    <lineage>
        <taxon>Bacteria</taxon>
        <taxon>Bacillati</taxon>
        <taxon>Bacillota</taxon>
        <taxon>Bacilli</taxon>
        <taxon>Bacillales</taxon>
        <taxon>Caryophanaceae</taxon>
        <taxon>Planomicrobium</taxon>
    </lineage>
</organism>
<sequence>MSSDRINEILSTMRQYHTAKIPHTFSKEGICLMRARCTPSTSTLKLTFLEEQ</sequence>
<evidence type="ECO:0000313" key="1">
    <source>
        <dbReference type="EMBL" id="MDQ0427495.1"/>
    </source>
</evidence>
<accession>A0ABU0GSD4</accession>
<dbReference type="EMBL" id="JAUSWB010000001">
    <property type="protein sequence ID" value="MDQ0427495.1"/>
    <property type="molecule type" value="Genomic_DNA"/>
</dbReference>
<gene>
    <name evidence="1" type="ORF">QOZ98_000320</name>
</gene>
<name>A0ABU0GSD4_9BACL</name>
<keyword evidence="2" id="KW-1185">Reference proteome</keyword>
<reference evidence="1 2" key="1">
    <citation type="submission" date="2023-07" db="EMBL/GenBank/DDBJ databases">
        <title>Genomic Encyclopedia of Type Strains, Phase IV (KMG-IV): sequencing the most valuable type-strain genomes for metagenomic binning, comparative biology and taxonomic classification.</title>
        <authorList>
            <person name="Goeker M."/>
        </authorList>
    </citation>
    <scope>NUCLEOTIDE SEQUENCE [LARGE SCALE GENOMIC DNA]</scope>
    <source>
        <strain evidence="1 2">DSM 16419</strain>
    </source>
</reference>
<comment type="caution">
    <text evidence="1">The sequence shown here is derived from an EMBL/GenBank/DDBJ whole genome shotgun (WGS) entry which is preliminary data.</text>
</comment>
<dbReference type="Proteomes" id="UP001241988">
    <property type="component" value="Unassembled WGS sequence"/>
</dbReference>
<evidence type="ECO:0000313" key="2">
    <source>
        <dbReference type="Proteomes" id="UP001241988"/>
    </source>
</evidence>